<accession>A0ABW1X1M5</accession>
<dbReference type="Gene3D" id="3.40.630.30">
    <property type="match status" value="1"/>
</dbReference>
<protein>
    <submittedName>
        <fullName evidence="2">GNAT family N-acetyltransferase</fullName>
        <ecNumber evidence="2">2.3.-.-</ecNumber>
    </submittedName>
</protein>
<dbReference type="Proteomes" id="UP001596266">
    <property type="component" value="Unassembled WGS sequence"/>
</dbReference>
<name>A0ABW1X1M5_9ACTN</name>
<keyword evidence="3" id="KW-1185">Reference proteome</keyword>
<evidence type="ECO:0000259" key="1">
    <source>
        <dbReference type="PROSITE" id="PS51186"/>
    </source>
</evidence>
<comment type="caution">
    <text evidence="2">The sequence shown here is derived from an EMBL/GenBank/DDBJ whole genome shotgun (WGS) entry which is preliminary data.</text>
</comment>
<dbReference type="PROSITE" id="PS51186">
    <property type="entry name" value="GNAT"/>
    <property type="match status" value="1"/>
</dbReference>
<dbReference type="RefSeq" id="WP_343885930.1">
    <property type="nucleotide sequence ID" value="NZ_BAAAKI010000012.1"/>
</dbReference>
<reference evidence="3" key="1">
    <citation type="journal article" date="2019" name="Int. J. Syst. Evol. Microbiol.">
        <title>The Global Catalogue of Microorganisms (GCM) 10K type strain sequencing project: providing services to taxonomists for standard genome sequencing and annotation.</title>
        <authorList>
            <consortium name="The Broad Institute Genomics Platform"/>
            <consortium name="The Broad Institute Genome Sequencing Center for Infectious Disease"/>
            <person name="Wu L."/>
            <person name="Ma J."/>
        </authorList>
    </citation>
    <scope>NUCLEOTIDE SEQUENCE [LARGE SCALE GENOMIC DNA]</scope>
    <source>
        <strain evidence="3">CGMCC 1.15277</strain>
    </source>
</reference>
<dbReference type="EMBL" id="JBHSUA010000008">
    <property type="protein sequence ID" value="MFC6395997.1"/>
    <property type="molecule type" value="Genomic_DNA"/>
</dbReference>
<keyword evidence="2" id="KW-0808">Transferase</keyword>
<evidence type="ECO:0000313" key="3">
    <source>
        <dbReference type="Proteomes" id="UP001596266"/>
    </source>
</evidence>
<dbReference type="EC" id="2.3.-.-" evidence="2"/>
<organism evidence="2 3">
    <name type="scientific">Luteococcus sanguinis</name>
    <dbReference type="NCBI Taxonomy" id="174038"/>
    <lineage>
        <taxon>Bacteria</taxon>
        <taxon>Bacillati</taxon>
        <taxon>Actinomycetota</taxon>
        <taxon>Actinomycetes</taxon>
        <taxon>Propionibacteriales</taxon>
        <taxon>Propionibacteriaceae</taxon>
        <taxon>Luteococcus</taxon>
    </lineage>
</organism>
<feature type="domain" description="N-acetyltransferase" evidence="1">
    <location>
        <begin position="3"/>
        <end position="148"/>
    </location>
</feature>
<dbReference type="Pfam" id="PF13302">
    <property type="entry name" value="Acetyltransf_3"/>
    <property type="match status" value="1"/>
</dbReference>
<gene>
    <name evidence="2" type="ORF">ACFP57_03175</name>
</gene>
<keyword evidence="2" id="KW-0012">Acyltransferase</keyword>
<sequence length="148" mass="16365">MTIELRPITVADAEAHAAGEDDESVKWLSGGYAPIERVRDYLPGLEDNYRRQRGKRGFGIWVNGRLGGYIDFDPDREDGLAPGDVNIAYSVHPWARRRGVAVEAVNLLCQWMASWDIDTQAAIRVEPENVASVKVAGRVGFKAVGELI</sequence>
<dbReference type="PANTHER" id="PTHR43792">
    <property type="entry name" value="GNAT FAMILY, PUTATIVE (AFU_ORTHOLOGUE AFUA_3G00765)-RELATED-RELATED"/>
    <property type="match status" value="1"/>
</dbReference>
<dbReference type="InterPro" id="IPR000182">
    <property type="entry name" value="GNAT_dom"/>
</dbReference>
<dbReference type="InterPro" id="IPR016181">
    <property type="entry name" value="Acyl_CoA_acyltransferase"/>
</dbReference>
<proteinExistence type="predicted"/>
<dbReference type="SUPFAM" id="SSF55729">
    <property type="entry name" value="Acyl-CoA N-acyltransferases (Nat)"/>
    <property type="match status" value="1"/>
</dbReference>
<dbReference type="InterPro" id="IPR051531">
    <property type="entry name" value="N-acetyltransferase"/>
</dbReference>
<dbReference type="GO" id="GO:0016746">
    <property type="term" value="F:acyltransferase activity"/>
    <property type="evidence" value="ECO:0007669"/>
    <property type="project" value="UniProtKB-KW"/>
</dbReference>
<evidence type="ECO:0000313" key="2">
    <source>
        <dbReference type="EMBL" id="MFC6395997.1"/>
    </source>
</evidence>
<dbReference type="PANTHER" id="PTHR43792:SF16">
    <property type="entry name" value="N-ACETYLTRANSFERASE DOMAIN-CONTAINING PROTEIN"/>
    <property type="match status" value="1"/>
</dbReference>